<dbReference type="GO" id="GO:0005525">
    <property type="term" value="F:GTP binding"/>
    <property type="evidence" value="ECO:0007669"/>
    <property type="project" value="UniProtKB-KW"/>
</dbReference>
<dbReference type="GO" id="GO:0007264">
    <property type="term" value="P:small GTPase-mediated signal transduction"/>
    <property type="evidence" value="ECO:0007669"/>
    <property type="project" value="InterPro"/>
</dbReference>
<dbReference type="AlphaFoldDB" id="A0A177EGC2"/>
<dbReference type="InterPro" id="IPR005225">
    <property type="entry name" value="Small_GTP-bd"/>
</dbReference>
<dbReference type="InterPro" id="IPR027417">
    <property type="entry name" value="P-loop_NTPase"/>
</dbReference>
<keyword evidence="3" id="KW-1003">Cell membrane</keyword>
<accession>A0A177EGC2</accession>
<comment type="caution">
    <text evidence="10">The sequence shown here is derived from an EMBL/GenBank/DDBJ whole genome shotgun (WGS) entry which is preliminary data.</text>
</comment>
<comment type="similarity">
    <text evidence="2">Belongs to the small GTPase superfamily. Rho family.</text>
</comment>
<dbReference type="EMBL" id="LTDL01000028">
    <property type="protein sequence ID" value="OAG30460.1"/>
    <property type="molecule type" value="Genomic_DNA"/>
</dbReference>
<dbReference type="VEuPathDB" id="MicrosporidiaDB:NEDG_02002"/>
<evidence type="ECO:0000256" key="4">
    <source>
        <dbReference type="ARBA" id="ARBA00022481"/>
    </source>
</evidence>
<evidence type="ECO:0000256" key="5">
    <source>
        <dbReference type="ARBA" id="ARBA00022741"/>
    </source>
</evidence>
<keyword evidence="9" id="KW-0636">Prenylation</keyword>
<dbReference type="SMART" id="SM00176">
    <property type="entry name" value="RAN"/>
    <property type="match status" value="1"/>
</dbReference>
<evidence type="ECO:0000256" key="3">
    <source>
        <dbReference type="ARBA" id="ARBA00022475"/>
    </source>
</evidence>
<evidence type="ECO:0000256" key="9">
    <source>
        <dbReference type="ARBA" id="ARBA00023289"/>
    </source>
</evidence>
<gene>
    <name evidence="10" type="ORF">NEDG_02002</name>
</gene>
<keyword evidence="7" id="KW-0472">Membrane</keyword>
<keyword evidence="11" id="KW-1185">Reference proteome</keyword>
<dbReference type="GeneID" id="93648352"/>
<keyword evidence="5" id="KW-0547">Nucleotide-binding</keyword>
<evidence type="ECO:0000256" key="8">
    <source>
        <dbReference type="ARBA" id="ARBA00023288"/>
    </source>
</evidence>
<dbReference type="Gene3D" id="3.40.50.300">
    <property type="entry name" value="P-loop containing nucleotide triphosphate hydrolases"/>
    <property type="match status" value="1"/>
</dbReference>
<protein>
    <recommendedName>
        <fullName evidence="12">Ras-like protein family, member A</fullName>
    </recommendedName>
</protein>
<dbReference type="PANTHER" id="PTHR24072">
    <property type="entry name" value="RHO FAMILY GTPASE"/>
    <property type="match status" value="1"/>
</dbReference>
<proteinExistence type="inferred from homology"/>
<evidence type="ECO:0000313" key="11">
    <source>
        <dbReference type="Proteomes" id="UP000185944"/>
    </source>
</evidence>
<evidence type="ECO:0000256" key="1">
    <source>
        <dbReference type="ARBA" id="ARBA00004342"/>
    </source>
</evidence>
<organism evidence="10 11">
    <name type="scientific">Nematocida displodere</name>
    <dbReference type="NCBI Taxonomy" id="1805483"/>
    <lineage>
        <taxon>Eukaryota</taxon>
        <taxon>Fungi</taxon>
        <taxon>Fungi incertae sedis</taxon>
        <taxon>Microsporidia</taxon>
        <taxon>Nematocida</taxon>
    </lineage>
</organism>
<dbReference type="FunFam" id="3.40.50.300:FF:000983">
    <property type="entry name" value="Rho family GTPase"/>
    <property type="match status" value="1"/>
</dbReference>
<dbReference type="PROSITE" id="PS51419">
    <property type="entry name" value="RAB"/>
    <property type="match status" value="1"/>
</dbReference>
<keyword evidence="8" id="KW-0449">Lipoprotein</keyword>
<dbReference type="SUPFAM" id="SSF52540">
    <property type="entry name" value="P-loop containing nucleoside triphosphate hydrolases"/>
    <property type="match status" value="1"/>
</dbReference>
<dbReference type="Pfam" id="PF00071">
    <property type="entry name" value="Ras"/>
    <property type="match status" value="1"/>
</dbReference>
<evidence type="ECO:0000256" key="6">
    <source>
        <dbReference type="ARBA" id="ARBA00023134"/>
    </source>
</evidence>
<dbReference type="NCBIfam" id="TIGR00231">
    <property type="entry name" value="small_GTP"/>
    <property type="match status" value="1"/>
</dbReference>
<sequence>MHEETDPVKKIVIVGDGGCGKTCLLHKYVSKEFLSDYCPTVFDRSEIPYIDELTKRRIRLDLWDTAGQEDYDRIRTLSYLDTDLIIVCFALNSKKTFVSVGDRWKDEIEHFCKNTPKILVGMKADLRTKEDQNLIPTKKAIDMAKQISAKGYIECSAYTGENVEEVFDMTMDILLERKRKRKSKK</sequence>
<name>A0A177EGC2_9MICR</name>
<evidence type="ECO:0000256" key="2">
    <source>
        <dbReference type="ARBA" id="ARBA00010142"/>
    </source>
</evidence>
<dbReference type="Proteomes" id="UP000185944">
    <property type="component" value="Unassembled WGS sequence"/>
</dbReference>
<keyword evidence="4" id="KW-0488">Methylation</keyword>
<dbReference type="SMART" id="SM00173">
    <property type="entry name" value="RAS"/>
    <property type="match status" value="1"/>
</dbReference>
<evidence type="ECO:0008006" key="12">
    <source>
        <dbReference type="Google" id="ProtNLM"/>
    </source>
</evidence>
<comment type="subcellular location">
    <subcellularLocation>
        <location evidence="1">Cell membrane</location>
        <topology evidence="1">Lipid-anchor</topology>
        <orientation evidence="1">Cytoplasmic side</orientation>
    </subcellularLocation>
</comment>
<dbReference type="PROSITE" id="PS51421">
    <property type="entry name" value="RAS"/>
    <property type="match status" value="1"/>
</dbReference>
<dbReference type="PROSITE" id="PS51420">
    <property type="entry name" value="RHO"/>
    <property type="match status" value="1"/>
</dbReference>
<dbReference type="PRINTS" id="PR00449">
    <property type="entry name" value="RASTRNSFRMNG"/>
</dbReference>
<dbReference type="OrthoDB" id="8830751at2759"/>
<dbReference type="GO" id="GO:0003924">
    <property type="term" value="F:GTPase activity"/>
    <property type="evidence" value="ECO:0007669"/>
    <property type="project" value="InterPro"/>
</dbReference>
<dbReference type="RefSeq" id="XP_067544717.1">
    <property type="nucleotide sequence ID" value="XM_067689420.1"/>
</dbReference>
<dbReference type="InterPro" id="IPR003578">
    <property type="entry name" value="Small_GTPase_Rho"/>
</dbReference>
<dbReference type="SMART" id="SM00174">
    <property type="entry name" value="RHO"/>
    <property type="match status" value="1"/>
</dbReference>
<dbReference type="STRING" id="1805483.A0A177EGC2"/>
<evidence type="ECO:0000313" key="10">
    <source>
        <dbReference type="EMBL" id="OAG30460.1"/>
    </source>
</evidence>
<dbReference type="GO" id="GO:0005886">
    <property type="term" value="C:plasma membrane"/>
    <property type="evidence" value="ECO:0007669"/>
    <property type="project" value="UniProtKB-SubCell"/>
</dbReference>
<keyword evidence="6" id="KW-0342">GTP-binding</keyword>
<evidence type="ECO:0000256" key="7">
    <source>
        <dbReference type="ARBA" id="ARBA00023136"/>
    </source>
</evidence>
<dbReference type="InterPro" id="IPR001806">
    <property type="entry name" value="Small_GTPase"/>
</dbReference>
<reference evidence="10 11" key="1">
    <citation type="submission" date="2016-02" db="EMBL/GenBank/DDBJ databases">
        <title>Discovery of a natural microsporidian pathogen with a broad tissue tropism in Caenorhabditis elegans.</title>
        <authorList>
            <person name="Luallen R.J."/>
            <person name="Reinke A.W."/>
            <person name="Tong L."/>
            <person name="Botts M.R."/>
            <person name="Felix M.-A."/>
            <person name="Troemel E.R."/>
        </authorList>
    </citation>
    <scope>NUCLEOTIDE SEQUENCE [LARGE SCALE GENOMIC DNA]</scope>
    <source>
        <strain evidence="10 11">JUm2807</strain>
    </source>
</reference>
<dbReference type="SMART" id="SM00175">
    <property type="entry name" value="RAB"/>
    <property type="match status" value="1"/>
</dbReference>